<dbReference type="InterPro" id="IPR004143">
    <property type="entry name" value="BPL_LPL_catalytic"/>
</dbReference>
<reference evidence="7 8" key="1">
    <citation type="submission" date="2018-03" db="EMBL/GenBank/DDBJ databases">
        <title>Genome sequence of Clostridium luticellarii DSM 29923.</title>
        <authorList>
            <person name="Poehlein A."/>
            <person name="Daniel R."/>
        </authorList>
    </citation>
    <scope>NUCLEOTIDE SEQUENCE [LARGE SCALE GENOMIC DNA]</scope>
    <source>
        <strain evidence="7 8">DSM 29923</strain>
    </source>
</reference>
<dbReference type="SUPFAM" id="SSF46785">
    <property type="entry name" value="Winged helix' DNA-binding domain"/>
    <property type="match status" value="1"/>
</dbReference>
<dbReference type="InterPro" id="IPR030855">
    <property type="entry name" value="Bifunct_BirA"/>
</dbReference>
<proteinExistence type="inferred from homology"/>
<dbReference type="InterPro" id="IPR003142">
    <property type="entry name" value="BPL_C"/>
</dbReference>
<dbReference type="Pfam" id="PF08279">
    <property type="entry name" value="HTH_11"/>
    <property type="match status" value="1"/>
</dbReference>
<dbReference type="EC" id="6.3.4.15" evidence="5"/>
<dbReference type="Gene3D" id="3.30.930.10">
    <property type="entry name" value="Bira Bifunctional Protein, Domain 2"/>
    <property type="match status" value="1"/>
</dbReference>
<dbReference type="RefSeq" id="WP_106009299.1">
    <property type="nucleotide sequence ID" value="NZ_JALCPJ010000028.1"/>
</dbReference>
<organism evidence="7 8">
    <name type="scientific">Clostridium luticellarii</name>
    <dbReference type="NCBI Taxonomy" id="1691940"/>
    <lineage>
        <taxon>Bacteria</taxon>
        <taxon>Bacillati</taxon>
        <taxon>Bacillota</taxon>
        <taxon>Clostridia</taxon>
        <taxon>Eubacteriales</taxon>
        <taxon>Clostridiaceae</taxon>
        <taxon>Clostridium</taxon>
    </lineage>
</organism>
<dbReference type="InterPro" id="IPR045864">
    <property type="entry name" value="aa-tRNA-synth_II/BPL/LPL"/>
</dbReference>
<dbReference type="Proteomes" id="UP000237798">
    <property type="component" value="Unassembled WGS sequence"/>
</dbReference>
<feature type="binding site" evidence="5">
    <location>
        <begin position="90"/>
        <end position="92"/>
    </location>
    <ligand>
        <name>biotin</name>
        <dbReference type="ChEBI" id="CHEBI:57586"/>
    </ligand>
</feature>
<dbReference type="SUPFAM" id="SSF55681">
    <property type="entry name" value="Class II aaRS and biotin synthetases"/>
    <property type="match status" value="1"/>
</dbReference>
<evidence type="ECO:0000256" key="5">
    <source>
        <dbReference type="HAMAP-Rule" id="MF_00978"/>
    </source>
</evidence>
<dbReference type="AlphaFoldDB" id="A0A2T0BN93"/>
<comment type="caution">
    <text evidence="7">The sequence shown here is derived from an EMBL/GenBank/DDBJ whole genome shotgun (WGS) entry which is preliminary data.</text>
</comment>
<dbReference type="InterPro" id="IPR008988">
    <property type="entry name" value="Transcriptional_repressor_C"/>
</dbReference>
<comment type="caution">
    <text evidence="5">Lacks conserved residue(s) required for the propagation of feature annotation.</text>
</comment>
<dbReference type="Pfam" id="PF03099">
    <property type="entry name" value="BPL_LplA_LipB"/>
    <property type="match status" value="1"/>
</dbReference>
<dbReference type="Pfam" id="PF02237">
    <property type="entry name" value="BPL_C"/>
    <property type="match status" value="1"/>
</dbReference>
<dbReference type="GO" id="GO:0005737">
    <property type="term" value="C:cytoplasm"/>
    <property type="evidence" value="ECO:0007669"/>
    <property type="project" value="TreeGrafter"/>
</dbReference>
<dbReference type="InterPro" id="IPR004408">
    <property type="entry name" value="Biotin_CoA_COase_ligase"/>
</dbReference>
<keyword evidence="1 5" id="KW-0436">Ligase</keyword>
<evidence type="ECO:0000256" key="2">
    <source>
        <dbReference type="ARBA" id="ARBA00022741"/>
    </source>
</evidence>
<dbReference type="GO" id="GO:0003677">
    <property type="term" value="F:DNA binding"/>
    <property type="evidence" value="ECO:0007669"/>
    <property type="project" value="UniProtKB-UniRule"/>
</dbReference>
<keyword evidence="2 5" id="KW-0547">Nucleotide-binding</keyword>
<evidence type="ECO:0000256" key="1">
    <source>
        <dbReference type="ARBA" id="ARBA00022598"/>
    </source>
</evidence>
<accession>A0A2T0BN93</accession>
<comment type="similarity">
    <text evidence="5">Belongs to the biotin--protein ligase family.</text>
</comment>
<keyword evidence="5" id="KW-0678">Repressor</keyword>
<keyword evidence="8" id="KW-1185">Reference proteome</keyword>
<dbReference type="SUPFAM" id="SSF50037">
    <property type="entry name" value="C-terminal domain of transcriptional repressors"/>
    <property type="match status" value="1"/>
</dbReference>
<dbReference type="HAMAP" id="MF_00978">
    <property type="entry name" value="Bifunct_BirA"/>
    <property type="match status" value="1"/>
</dbReference>
<dbReference type="NCBIfam" id="TIGR00121">
    <property type="entry name" value="birA_ligase"/>
    <property type="match status" value="1"/>
</dbReference>
<dbReference type="GO" id="GO:0004077">
    <property type="term" value="F:biotin--[biotin carboxyl-carrier protein] ligase activity"/>
    <property type="evidence" value="ECO:0007669"/>
    <property type="project" value="UniProtKB-UniRule"/>
</dbReference>
<evidence type="ECO:0000256" key="4">
    <source>
        <dbReference type="ARBA" id="ARBA00023267"/>
    </source>
</evidence>
<dbReference type="PROSITE" id="PS51733">
    <property type="entry name" value="BPL_LPL_CATALYTIC"/>
    <property type="match status" value="1"/>
</dbReference>
<keyword evidence="5" id="KW-0805">Transcription regulation</keyword>
<feature type="binding site" evidence="5">
    <location>
        <position position="114"/>
    </location>
    <ligand>
        <name>biotin</name>
        <dbReference type="ChEBI" id="CHEBI:57586"/>
    </ligand>
</feature>
<dbReference type="InterPro" id="IPR036390">
    <property type="entry name" value="WH_DNA-bd_sf"/>
</dbReference>
<evidence type="ECO:0000256" key="3">
    <source>
        <dbReference type="ARBA" id="ARBA00022840"/>
    </source>
</evidence>
<protein>
    <recommendedName>
        <fullName evidence="5">Bifunctional ligase/repressor BirA</fullName>
    </recommendedName>
    <alternativeName>
        <fullName evidence="5">Biotin--[acetyl-CoA-carboxylase] ligase</fullName>
        <ecNumber evidence="5">6.3.4.15</ecNumber>
    </alternativeName>
    <alternativeName>
        <fullName evidence="5">Biotin--protein ligase</fullName>
    </alternativeName>
    <alternativeName>
        <fullName evidence="5">Biotin-[acetyl-CoA carboxylase] synthetase</fullName>
    </alternativeName>
</protein>
<dbReference type="InterPro" id="IPR036388">
    <property type="entry name" value="WH-like_DNA-bd_sf"/>
</dbReference>
<feature type="binding site" evidence="5">
    <location>
        <position position="184"/>
    </location>
    <ligand>
        <name>biotin</name>
        <dbReference type="ChEBI" id="CHEBI:57586"/>
    </ligand>
</feature>
<feature type="domain" description="BPL/LPL catalytic" evidence="6">
    <location>
        <begin position="67"/>
        <end position="257"/>
    </location>
</feature>
<comment type="function">
    <text evidence="5">Acts both as a biotin--[acetyl-CoA-carboxylase] ligase and a repressor.</text>
</comment>
<dbReference type="InterPro" id="IPR013196">
    <property type="entry name" value="HTH_11"/>
</dbReference>
<keyword evidence="3 5" id="KW-0067">ATP-binding</keyword>
<dbReference type="OrthoDB" id="9807064at2"/>
<sequence length="328" mass="36578">MKYEVLNLLKKNTETFLSGQLISEKLGVSRTSIWKYIKSLKEEGYKIDSSSKKGYRLTGLPDILTYEELKEYVNTKYIGKNIIHFESIDSTNDRAKKLSEQGAEHGTVVISEEQAGGKGRLGRIWCSPKYKGISMTIILRPNIDPMEASQITQIAAASMINSLKEFNIDAKVKWPNDIIINGKKVCGILTEMSGELNKVNYVIVGIGINANMDKYDFSKDLLDKATSIKIETKSNINRKALVGALLNEFEILYTEFQEKGKINLSVEICKNNSAVIGKNIKIIKNTQESCAKAVDLDGKGRLIVKHKDGSLEKLISGEISIRGLDSYI</sequence>
<evidence type="ECO:0000313" key="7">
    <source>
        <dbReference type="EMBL" id="PRR85323.1"/>
    </source>
</evidence>
<dbReference type="PANTHER" id="PTHR12835">
    <property type="entry name" value="BIOTIN PROTEIN LIGASE"/>
    <property type="match status" value="1"/>
</dbReference>
<dbReference type="Gene3D" id="1.10.10.10">
    <property type="entry name" value="Winged helix-like DNA-binding domain superfamily/Winged helix DNA-binding domain"/>
    <property type="match status" value="1"/>
</dbReference>
<name>A0A2T0BN93_9CLOT</name>
<comment type="catalytic activity">
    <reaction evidence="5">
        <text>biotin + L-lysyl-[protein] + ATP = N(6)-biotinyl-L-lysyl-[protein] + AMP + diphosphate + H(+)</text>
        <dbReference type="Rhea" id="RHEA:11756"/>
        <dbReference type="Rhea" id="RHEA-COMP:9752"/>
        <dbReference type="Rhea" id="RHEA-COMP:10505"/>
        <dbReference type="ChEBI" id="CHEBI:15378"/>
        <dbReference type="ChEBI" id="CHEBI:29969"/>
        <dbReference type="ChEBI" id="CHEBI:30616"/>
        <dbReference type="ChEBI" id="CHEBI:33019"/>
        <dbReference type="ChEBI" id="CHEBI:57586"/>
        <dbReference type="ChEBI" id="CHEBI:83144"/>
        <dbReference type="ChEBI" id="CHEBI:456215"/>
        <dbReference type="EC" id="6.3.4.15"/>
    </reaction>
</comment>
<dbReference type="Gene3D" id="2.30.30.100">
    <property type="match status" value="1"/>
</dbReference>
<dbReference type="CDD" id="cd16442">
    <property type="entry name" value="BPL"/>
    <property type="match status" value="1"/>
</dbReference>
<dbReference type="GO" id="GO:0016740">
    <property type="term" value="F:transferase activity"/>
    <property type="evidence" value="ECO:0007669"/>
    <property type="project" value="UniProtKB-ARBA"/>
</dbReference>
<keyword evidence="5" id="KW-0804">Transcription</keyword>
<dbReference type="GO" id="GO:0006355">
    <property type="term" value="P:regulation of DNA-templated transcription"/>
    <property type="evidence" value="ECO:0007669"/>
    <property type="project" value="UniProtKB-UniRule"/>
</dbReference>
<feature type="DNA-binding region" description="H-T-H motif" evidence="5">
    <location>
        <begin position="19"/>
        <end position="38"/>
    </location>
</feature>
<dbReference type="GO" id="GO:0009249">
    <property type="term" value="P:protein lipoylation"/>
    <property type="evidence" value="ECO:0007669"/>
    <property type="project" value="UniProtKB-ARBA"/>
</dbReference>
<dbReference type="PANTHER" id="PTHR12835:SF5">
    <property type="entry name" value="BIOTIN--PROTEIN LIGASE"/>
    <property type="match status" value="1"/>
</dbReference>
<keyword evidence="5" id="KW-0238">DNA-binding</keyword>
<keyword evidence="4 5" id="KW-0092">Biotin</keyword>
<evidence type="ECO:0000313" key="8">
    <source>
        <dbReference type="Proteomes" id="UP000237798"/>
    </source>
</evidence>
<dbReference type="GO" id="GO:0005524">
    <property type="term" value="F:ATP binding"/>
    <property type="evidence" value="ECO:0007669"/>
    <property type="project" value="UniProtKB-UniRule"/>
</dbReference>
<gene>
    <name evidence="5 7" type="primary">birA</name>
    <name evidence="7" type="ORF">CLLU_16990</name>
</gene>
<dbReference type="EMBL" id="PVXP01000019">
    <property type="protein sequence ID" value="PRR85323.1"/>
    <property type="molecule type" value="Genomic_DNA"/>
</dbReference>
<evidence type="ECO:0000259" key="6">
    <source>
        <dbReference type="PROSITE" id="PS51733"/>
    </source>
</evidence>